<accession>A0ABV6SFZ1</accession>
<dbReference type="InterPro" id="IPR032623">
    <property type="entry name" value="FecR_N"/>
</dbReference>
<dbReference type="RefSeq" id="WP_376942394.1">
    <property type="nucleotide sequence ID" value="NZ_CP171449.1"/>
</dbReference>
<dbReference type="InterPro" id="IPR006860">
    <property type="entry name" value="FecR"/>
</dbReference>
<evidence type="ECO:0000259" key="2">
    <source>
        <dbReference type="Pfam" id="PF04773"/>
    </source>
</evidence>
<sequence length="311" mass="34305">MKALPPAIEQAIDWHARRSSGQFDETDQLHFQHWLEADSNHRTAWESLQQCLQRTLPPLGKPAVRRAVQATRIKRRVFLRGALALGGVAAGVHLLGRPGMPLAGWNADLKTDTAQRRQFTLADGSELQLNAETAVDLDFSATKRSVTLLRGSLVARIQPREPLFSLICRHGETRLSAGRCLLDQQVDRALLWILDGEATLSSAAGEQTRLEAGQGAEFDTAGVRVLPPPSADPTAWTRGLLEVNDQPLARVIDSLRPYHPGVLQVADSAAELRISGVFTLDDSEKALQALAEILPLRIERYLGFWTRIERA</sequence>
<dbReference type="Proteomes" id="UP001589891">
    <property type="component" value="Unassembled WGS sequence"/>
</dbReference>
<dbReference type="EMBL" id="JBHLSS010000009">
    <property type="protein sequence ID" value="MFC0708433.1"/>
    <property type="molecule type" value="Genomic_DNA"/>
</dbReference>
<feature type="transmembrane region" description="Helical" evidence="1">
    <location>
        <begin position="77"/>
        <end position="96"/>
    </location>
</feature>
<keyword evidence="5" id="KW-1185">Reference proteome</keyword>
<evidence type="ECO:0000313" key="5">
    <source>
        <dbReference type="Proteomes" id="UP001589891"/>
    </source>
</evidence>
<dbReference type="PANTHER" id="PTHR30273">
    <property type="entry name" value="PERIPLASMIC SIGNAL SENSOR AND SIGMA FACTOR ACTIVATOR FECR-RELATED"/>
    <property type="match status" value="1"/>
</dbReference>
<feature type="domain" description="FecR protein" evidence="2">
    <location>
        <begin position="108"/>
        <end position="198"/>
    </location>
</feature>
<dbReference type="PANTHER" id="PTHR30273:SF2">
    <property type="entry name" value="PROTEIN FECR"/>
    <property type="match status" value="1"/>
</dbReference>
<dbReference type="Gene3D" id="2.60.120.1440">
    <property type="match status" value="1"/>
</dbReference>
<gene>
    <name evidence="4" type="ORF">ACFFGX_02050</name>
</gene>
<reference evidence="4 5" key="1">
    <citation type="submission" date="2024-09" db="EMBL/GenBank/DDBJ databases">
        <authorList>
            <person name="Sun Q."/>
            <person name="Mori K."/>
        </authorList>
    </citation>
    <scope>NUCLEOTIDE SEQUENCE [LARGE SCALE GENOMIC DNA]</scope>
    <source>
        <strain evidence="4 5">NCAIM B.01794</strain>
    </source>
</reference>
<dbReference type="Pfam" id="PF16220">
    <property type="entry name" value="DUF4880"/>
    <property type="match status" value="1"/>
</dbReference>
<protein>
    <submittedName>
        <fullName evidence="4">FecR domain-containing protein</fullName>
    </submittedName>
</protein>
<evidence type="ECO:0000256" key="1">
    <source>
        <dbReference type="SAM" id="Phobius"/>
    </source>
</evidence>
<keyword evidence="1" id="KW-1133">Transmembrane helix</keyword>
<keyword evidence="1" id="KW-0472">Membrane</keyword>
<dbReference type="InterPro" id="IPR012373">
    <property type="entry name" value="Ferrdict_sens_TM"/>
</dbReference>
<organism evidence="4 5">
    <name type="scientific">Azorhizophilus paspali</name>
    <name type="common">Azotobacter paspali</name>
    <dbReference type="NCBI Taxonomy" id="69963"/>
    <lineage>
        <taxon>Bacteria</taxon>
        <taxon>Pseudomonadati</taxon>
        <taxon>Pseudomonadota</taxon>
        <taxon>Gammaproteobacteria</taxon>
        <taxon>Pseudomonadales</taxon>
        <taxon>Pseudomonadaceae</taxon>
        <taxon>Azorhizophilus</taxon>
    </lineage>
</organism>
<proteinExistence type="predicted"/>
<feature type="domain" description="FecR N-terminal" evidence="3">
    <location>
        <begin position="9"/>
        <end position="50"/>
    </location>
</feature>
<evidence type="ECO:0000259" key="3">
    <source>
        <dbReference type="Pfam" id="PF16220"/>
    </source>
</evidence>
<keyword evidence="1" id="KW-0812">Transmembrane</keyword>
<dbReference type="Pfam" id="PF04773">
    <property type="entry name" value="FecR"/>
    <property type="match status" value="1"/>
</dbReference>
<name>A0ABV6SFZ1_AZOPA</name>
<evidence type="ECO:0000313" key="4">
    <source>
        <dbReference type="EMBL" id="MFC0708433.1"/>
    </source>
</evidence>
<dbReference type="PIRSF" id="PIRSF018266">
    <property type="entry name" value="FecR"/>
    <property type="match status" value="1"/>
</dbReference>
<comment type="caution">
    <text evidence="4">The sequence shown here is derived from an EMBL/GenBank/DDBJ whole genome shotgun (WGS) entry which is preliminary data.</text>
</comment>